<dbReference type="Pfam" id="PF08599">
    <property type="entry name" value="Nbs1_C"/>
    <property type="match status" value="1"/>
</dbReference>
<gene>
    <name evidence="2" type="ORF">NP493_199g02069</name>
</gene>
<evidence type="ECO:0000313" key="3">
    <source>
        <dbReference type="Proteomes" id="UP001209878"/>
    </source>
</evidence>
<evidence type="ECO:0000259" key="1">
    <source>
        <dbReference type="SMART" id="SM01348"/>
    </source>
</evidence>
<feature type="domain" description="Nibrin C-terminal" evidence="1">
    <location>
        <begin position="31"/>
        <end position="94"/>
    </location>
</feature>
<dbReference type="PANTHER" id="PTHR12162">
    <property type="entry name" value="NIBRIN-RELATED"/>
    <property type="match status" value="1"/>
</dbReference>
<dbReference type="PANTHER" id="PTHR12162:SF0">
    <property type="entry name" value="NIBRIN"/>
    <property type="match status" value="1"/>
</dbReference>
<accession>A0AAD9P1M3</accession>
<dbReference type="GO" id="GO:0030870">
    <property type="term" value="C:Mre11 complex"/>
    <property type="evidence" value="ECO:0007669"/>
    <property type="project" value="InterPro"/>
</dbReference>
<dbReference type="EMBL" id="JAODUO010000199">
    <property type="protein sequence ID" value="KAK2186458.1"/>
    <property type="molecule type" value="Genomic_DNA"/>
</dbReference>
<dbReference type="InterPro" id="IPR013908">
    <property type="entry name" value="Nibrin_C"/>
</dbReference>
<dbReference type="GO" id="GO:0003684">
    <property type="term" value="F:damaged DNA binding"/>
    <property type="evidence" value="ECO:0007669"/>
    <property type="project" value="TreeGrafter"/>
</dbReference>
<dbReference type="InterPro" id="IPR040227">
    <property type="entry name" value="Nibrin-rel"/>
</dbReference>
<keyword evidence="3" id="KW-1185">Reference proteome</keyword>
<name>A0AAD9P1M3_RIDPI</name>
<evidence type="ECO:0000313" key="2">
    <source>
        <dbReference type="EMBL" id="KAK2186458.1"/>
    </source>
</evidence>
<sequence>MVTIAASLVVSKRNSLPRVDRDFNMWKGKHVRNFKKFRKVRQVGASGLPRIIGRSDLEVHRNSDQRDVEDVFMHEIQAESQQQDSNKMADELFE</sequence>
<dbReference type="Proteomes" id="UP001209878">
    <property type="component" value="Unassembled WGS sequence"/>
</dbReference>
<dbReference type="GO" id="GO:0007095">
    <property type="term" value="P:mitotic G2 DNA damage checkpoint signaling"/>
    <property type="evidence" value="ECO:0007669"/>
    <property type="project" value="InterPro"/>
</dbReference>
<reference evidence="2" key="1">
    <citation type="journal article" date="2023" name="Mol. Biol. Evol.">
        <title>Third-Generation Sequencing Reveals the Adaptive Role of the Epigenome in Three Deep-Sea Polychaetes.</title>
        <authorList>
            <person name="Perez M."/>
            <person name="Aroh O."/>
            <person name="Sun Y."/>
            <person name="Lan Y."/>
            <person name="Juniper S.K."/>
            <person name="Young C.R."/>
            <person name="Angers B."/>
            <person name="Qian P.Y."/>
        </authorList>
    </citation>
    <scope>NUCLEOTIDE SEQUENCE</scope>
    <source>
        <strain evidence="2">R07B-5</strain>
    </source>
</reference>
<dbReference type="SMART" id="SM01348">
    <property type="entry name" value="Nbs1_C"/>
    <property type="match status" value="1"/>
</dbReference>
<comment type="caution">
    <text evidence="2">The sequence shown here is derived from an EMBL/GenBank/DDBJ whole genome shotgun (WGS) entry which is preliminary data.</text>
</comment>
<dbReference type="AlphaFoldDB" id="A0AAD9P1M3"/>
<dbReference type="GO" id="GO:0000724">
    <property type="term" value="P:double-strand break repair via homologous recombination"/>
    <property type="evidence" value="ECO:0007669"/>
    <property type="project" value="TreeGrafter"/>
</dbReference>
<protein>
    <recommendedName>
        <fullName evidence="1">Nibrin C-terminal domain-containing protein</fullName>
    </recommendedName>
</protein>
<proteinExistence type="predicted"/>
<organism evidence="2 3">
    <name type="scientific">Ridgeia piscesae</name>
    <name type="common">Tubeworm</name>
    <dbReference type="NCBI Taxonomy" id="27915"/>
    <lineage>
        <taxon>Eukaryota</taxon>
        <taxon>Metazoa</taxon>
        <taxon>Spiralia</taxon>
        <taxon>Lophotrochozoa</taxon>
        <taxon>Annelida</taxon>
        <taxon>Polychaeta</taxon>
        <taxon>Sedentaria</taxon>
        <taxon>Canalipalpata</taxon>
        <taxon>Sabellida</taxon>
        <taxon>Siboglinidae</taxon>
        <taxon>Ridgeia</taxon>
    </lineage>
</organism>